<keyword evidence="3" id="KW-0378">Hydrolase</keyword>
<evidence type="ECO:0000313" key="4">
    <source>
        <dbReference type="Proteomes" id="UP001595645"/>
    </source>
</evidence>
<dbReference type="GO" id="GO:0016787">
    <property type="term" value="F:hydrolase activity"/>
    <property type="evidence" value="ECO:0007669"/>
    <property type="project" value="UniProtKB-KW"/>
</dbReference>
<comment type="caution">
    <text evidence="3">The sequence shown here is derived from an EMBL/GenBank/DDBJ whole genome shotgun (WGS) entry which is preliminary data.</text>
</comment>
<evidence type="ECO:0000313" key="3">
    <source>
        <dbReference type="EMBL" id="MFC3455326.1"/>
    </source>
</evidence>
<evidence type="ECO:0000256" key="1">
    <source>
        <dbReference type="SAM" id="MobiDB-lite"/>
    </source>
</evidence>
<accession>A0ABV7PCQ4</accession>
<dbReference type="EMBL" id="JBHRWK010000086">
    <property type="protein sequence ID" value="MFC3455326.1"/>
    <property type="molecule type" value="Genomic_DNA"/>
</dbReference>
<proteinExistence type="predicted"/>
<gene>
    <name evidence="3" type="ORF">ACFOSH_38330</name>
</gene>
<keyword evidence="4" id="KW-1185">Reference proteome</keyword>
<dbReference type="RefSeq" id="WP_378245663.1">
    <property type="nucleotide sequence ID" value="NZ_JBHRWK010000086.1"/>
</dbReference>
<dbReference type="Proteomes" id="UP001595645">
    <property type="component" value="Unassembled WGS sequence"/>
</dbReference>
<name>A0ABV7PCQ4_9PSEU</name>
<protein>
    <submittedName>
        <fullName evidence="3">Alpha/beta hydrolase</fullName>
    </submittedName>
</protein>
<reference evidence="4" key="1">
    <citation type="journal article" date="2019" name="Int. J. Syst. Evol. Microbiol.">
        <title>The Global Catalogue of Microorganisms (GCM) 10K type strain sequencing project: providing services to taxonomists for standard genome sequencing and annotation.</title>
        <authorList>
            <consortium name="The Broad Institute Genomics Platform"/>
            <consortium name="The Broad Institute Genome Sequencing Center for Infectious Disease"/>
            <person name="Wu L."/>
            <person name="Ma J."/>
        </authorList>
    </citation>
    <scope>NUCLEOTIDE SEQUENCE [LARGE SCALE GENOMIC DNA]</scope>
    <source>
        <strain evidence="4">CGMCC 4.7676</strain>
    </source>
</reference>
<feature type="region of interest" description="Disordered" evidence="1">
    <location>
        <begin position="36"/>
        <end position="61"/>
    </location>
</feature>
<sequence>MTNYLSGPRREWANAANALATLRDLRFETRGRAGSRLRLGRGPERVQHLPADGDPLHASEGPRDFETIWQRRLDRVRAGRPLPVQPWTFTPGTSPLQLVGHTCEPVTPIDWAVARHERIGGSLLTVEDDHHGSLSSLLCASKAVEFFSTGKAGDGSCAGAPIPPPTGR</sequence>
<organism evidence="3 4">
    <name type="scientific">Amycolatopsis speibonae</name>
    <dbReference type="NCBI Taxonomy" id="1450224"/>
    <lineage>
        <taxon>Bacteria</taxon>
        <taxon>Bacillati</taxon>
        <taxon>Actinomycetota</taxon>
        <taxon>Actinomycetes</taxon>
        <taxon>Pseudonocardiales</taxon>
        <taxon>Pseudonocardiaceae</taxon>
        <taxon>Amycolatopsis</taxon>
    </lineage>
</organism>
<dbReference type="InterPro" id="IPR013595">
    <property type="entry name" value="Pept_S33_TAP-like_C"/>
</dbReference>
<dbReference type="Pfam" id="PF08386">
    <property type="entry name" value="Abhydrolase_4"/>
    <property type="match status" value="1"/>
</dbReference>
<evidence type="ECO:0000259" key="2">
    <source>
        <dbReference type="Pfam" id="PF08386"/>
    </source>
</evidence>
<feature type="domain" description="Peptidase S33 tripeptidyl aminopeptidase-like C-terminal" evidence="2">
    <location>
        <begin position="91"/>
        <end position="152"/>
    </location>
</feature>